<dbReference type="InterPro" id="IPR012347">
    <property type="entry name" value="Ferritin-like"/>
</dbReference>
<accession>A0A3A4R3C9</accession>
<dbReference type="PANTHER" id="PTHR30295:SF1">
    <property type="entry name" value="DNA PROTECTION DURING STARVATION PROTEIN"/>
    <property type="match status" value="1"/>
</dbReference>
<protein>
    <submittedName>
        <fullName evidence="5">Ferritin</fullName>
    </submittedName>
</protein>
<dbReference type="InterPro" id="IPR033921">
    <property type="entry name" value="DPSL_diiron-bd_dom"/>
</dbReference>
<dbReference type="EMBL" id="QZJZ01000105">
    <property type="protein sequence ID" value="RJP55885.1"/>
    <property type="molecule type" value="Genomic_DNA"/>
</dbReference>
<organism evidence="5 6">
    <name type="scientific">Candidatus Auribacter fodinae</name>
    <dbReference type="NCBI Taxonomy" id="2093366"/>
    <lineage>
        <taxon>Bacteria</taxon>
        <taxon>Pseudomonadati</taxon>
        <taxon>Candidatus Auribacterota</taxon>
        <taxon>Candidatus Auribacteria</taxon>
        <taxon>Candidatus Auribacterales</taxon>
        <taxon>Candidatus Auribacteraceae</taxon>
        <taxon>Candidatus Auribacter</taxon>
    </lineage>
</organism>
<sequence>MGTKGKAIVGVDVAKLLDMLNKAYADEWLAYYQYWVGAKVASGRMRGIVAGELEEHANEELEHAQKLVERMITLGGTPLLTPEALLKESGCGYDAPTDPCTKTLLKQNIKGEQCAIATYSKLLDFVKDKDPITYHLVLEILEDEVKHEEDLESLLADMA</sequence>
<dbReference type="Gene3D" id="1.20.1260.10">
    <property type="match status" value="1"/>
</dbReference>
<evidence type="ECO:0000256" key="3">
    <source>
        <dbReference type="PIRSR" id="PIRSR018063-50"/>
    </source>
</evidence>
<keyword evidence="1" id="KW-0409">Iron storage</keyword>
<evidence type="ECO:0000259" key="4">
    <source>
        <dbReference type="PROSITE" id="PS50905"/>
    </source>
</evidence>
<dbReference type="PANTHER" id="PTHR30295">
    <property type="entry name" value="BACTERIOFERRITIN"/>
    <property type="match status" value="1"/>
</dbReference>
<feature type="binding site" evidence="3">
    <location>
        <position position="144"/>
    </location>
    <ligand>
        <name>Fe cation</name>
        <dbReference type="ChEBI" id="CHEBI:24875"/>
    </ligand>
</feature>
<keyword evidence="3" id="KW-0479">Metal-binding</keyword>
<name>A0A3A4R3C9_9BACT</name>
<proteinExistence type="predicted"/>
<keyword evidence="2 3" id="KW-0408">Iron</keyword>
<feature type="domain" description="Ferritin-like diiron" evidence="4">
    <location>
        <begin position="10"/>
        <end position="159"/>
    </location>
</feature>
<comment type="caution">
    <text evidence="5">The sequence shown here is derived from an EMBL/GenBank/DDBJ whole genome shotgun (WGS) entry which is preliminary data.</text>
</comment>
<feature type="binding site" evidence="3">
    <location>
        <position position="63"/>
    </location>
    <ligand>
        <name>Fe cation</name>
        <dbReference type="ChEBI" id="CHEBI:24875"/>
    </ligand>
</feature>
<dbReference type="InterPro" id="IPR008331">
    <property type="entry name" value="Ferritin_DPS_dom"/>
</dbReference>
<dbReference type="GO" id="GO:0008199">
    <property type="term" value="F:ferric iron binding"/>
    <property type="evidence" value="ECO:0007669"/>
    <property type="project" value="InterPro"/>
</dbReference>
<dbReference type="PIRSF" id="PIRSF018063">
    <property type="entry name" value="Ferrtn_UCP018063"/>
    <property type="match status" value="1"/>
</dbReference>
<dbReference type="InterPro" id="IPR009040">
    <property type="entry name" value="Ferritin-like_diiron"/>
</dbReference>
<gene>
    <name evidence="5" type="ORF">C4541_13330</name>
</gene>
<dbReference type="InterPro" id="IPR014490">
    <property type="entry name" value="Dps-like"/>
</dbReference>
<dbReference type="GO" id="GO:0005829">
    <property type="term" value="C:cytosol"/>
    <property type="evidence" value="ECO:0007669"/>
    <property type="project" value="TreeGrafter"/>
</dbReference>
<feature type="binding site" evidence="3">
    <location>
        <position position="27"/>
    </location>
    <ligand>
        <name>Fe cation</name>
        <dbReference type="ChEBI" id="CHEBI:24875"/>
    </ligand>
</feature>
<dbReference type="SUPFAM" id="SSF47240">
    <property type="entry name" value="Ferritin-like"/>
    <property type="match status" value="1"/>
</dbReference>
<dbReference type="AlphaFoldDB" id="A0A3A4R3C9"/>
<evidence type="ECO:0000313" key="6">
    <source>
        <dbReference type="Proteomes" id="UP000266426"/>
    </source>
</evidence>
<dbReference type="PROSITE" id="PS50905">
    <property type="entry name" value="FERRITIN_LIKE"/>
    <property type="match status" value="1"/>
</dbReference>
<dbReference type="Pfam" id="PF00210">
    <property type="entry name" value="Ferritin"/>
    <property type="match status" value="1"/>
</dbReference>
<dbReference type="CDD" id="cd01052">
    <property type="entry name" value="DPSL"/>
    <property type="match status" value="1"/>
</dbReference>
<evidence type="ECO:0000256" key="2">
    <source>
        <dbReference type="ARBA" id="ARBA00023004"/>
    </source>
</evidence>
<feature type="binding site" evidence="3">
    <location>
        <position position="147"/>
    </location>
    <ligand>
        <name>Fe cation</name>
        <dbReference type="ChEBI" id="CHEBI:24875"/>
    </ligand>
</feature>
<reference evidence="5 6" key="1">
    <citation type="journal article" date="2017" name="ISME J.">
        <title>Energy and carbon metabolisms in a deep terrestrial subsurface fluid microbial community.</title>
        <authorList>
            <person name="Momper L."/>
            <person name="Jungbluth S.P."/>
            <person name="Lee M.D."/>
            <person name="Amend J.P."/>
        </authorList>
    </citation>
    <scope>NUCLEOTIDE SEQUENCE [LARGE SCALE GENOMIC DNA]</scope>
    <source>
        <strain evidence="5">SURF_26</strain>
    </source>
</reference>
<dbReference type="GO" id="GO:0004322">
    <property type="term" value="F:ferroxidase activity"/>
    <property type="evidence" value="ECO:0007669"/>
    <property type="project" value="TreeGrafter"/>
</dbReference>
<feature type="binding site" evidence="3">
    <location>
        <position position="112"/>
    </location>
    <ligand>
        <name>Fe cation</name>
        <dbReference type="ChEBI" id="CHEBI:24875"/>
    </ligand>
</feature>
<dbReference type="GO" id="GO:0020037">
    <property type="term" value="F:heme binding"/>
    <property type="evidence" value="ECO:0007669"/>
    <property type="project" value="TreeGrafter"/>
</dbReference>
<evidence type="ECO:0000256" key="1">
    <source>
        <dbReference type="ARBA" id="ARBA00022434"/>
    </source>
</evidence>
<dbReference type="GO" id="GO:0006879">
    <property type="term" value="P:intracellular iron ion homeostasis"/>
    <property type="evidence" value="ECO:0007669"/>
    <property type="project" value="UniProtKB-KW"/>
</dbReference>
<dbReference type="InterPro" id="IPR009078">
    <property type="entry name" value="Ferritin-like_SF"/>
</dbReference>
<evidence type="ECO:0000313" key="5">
    <source>
        <dbReference type="EMBL" id="RJP55885.1"/>
    </source>
</evidence>
<dbReference type="Proteomes" id="UP000266426">
    <property type="component" value="Unassembled WGS sequence"/>
</dbReference>